<keyword evidence="4 7" id="KW-0255">Endonuclease</keyword>
<dbReference type="SUPFAM" id="SSF54211">
    <property type="entry name" value="Ribosomal protein S5 domain 2-like"/>
    <property type="match status" value="1"/>
</dbReference>
<evidence type="ECO:0000256" key="6">
    <source>
        <dbReference type="ARBA" id="ARBA00022884"/>
    </source>
</evidence>
<dbReference type="GO" id="GO:0042781">
    <property type="term" value="F:3'-tRNA processing endoribonuclease activity"/>
    <property type="evidence" value="ECO:0007669"/>
    <property type="project" value="TreeGrafter"/>
</dbReference>
<sequence>MLRKENRLRAENDFKKVFHGGARARSGPFQLLCRKSAVSNARFGFVIPLSVSKKAVQRNKLRRQLREIVRTVFYQKVSGYDCVIRVYAGADRLKYQDIEKHIISVFHKIQLL</sequence>
<evidence type="ECO:0000256" key="2">
    <source>
        <dbReference type="ARBA" id="ARBA00022694"/>
    </source>
</evidence>
<evidence type="ECO:0000256" key="4">
    <source>
        <dbReference type="ARBA" id="ARBA00022759"/>
    </source>
</evidence>
<dbReference type="Pfam" id="PF00825">
    <property type="entry name" value="Ribonuclease_P"/>
    <property type="match status" value="1"/>
</dbReference>
<comment type="catalytic activity">
    <reaction evidence="7">
        <text>Endonucleolytic cleavage of RNA, removing 5'-extranucleotides from tRNA precursor.</text>
        <dbReference type="EC" id="3.1.26.5"/>
    </reaction>
</comment>
<proteinExistence type="inferred from homology"/>
<dbReference type="InterPro" id="IPR020568">
    <property type="entry name" value="Ribosomal_Su5_D2-typ_SF"/>
</dbReference>
<protein>
    <recommendedName>
        <fullName evidence="7 8">Ribonuclease P protein component</fullName>
        <shortName evidence="7">RNase P protein</shortName>
        <shortName evidence="7">RNaseP protein</shortName>
        <ecNumber evidence="7 8">3.1.26.5</ecNumber>
    </recommendedName>
    <alternativeName>
        <fullName evidence="7">Protein C5</fullName>
    </alternativeName>
</protein>
<dbReference type="Gene3D" id="3.30.230.10">
    <property type="match status" value="1"/>
</dbReference>
<dbReference type="GO" id="GO:0030677">
    <property type="term" value="C:ribonuclease P complex"/>
    <property type="evidence" value="ECO:0007669"/>
    <property type="project" value="TreeGrafter"/>
</dbReference>
<dbReference type="GO" id="GO:0000049">
    <property type="term" value="F:tRNA binding"/>
    <property type="evidence" value="ECO:0007669"/>
    <property type="project" value="UniProtKB-UniRule"/>
</dbReference>
<comment type="caution">
    <text evidence="9">The sequence shown here is derived from an EMBL/GenBank/DDBJ whole genome shotgun (WGS) entry which is preliminary data.</text>
</comment>
<dbReference type="PANTHER" id="PTHR33992:SF1">
    <property type="entry name" value="RIBONUCLEASE P PROTEIN COMPONENT"/>
    <property type="match status" value="1"/>
</dbReference>
<comment type="similarity">
    <text evidence="7">Belongs to the RnpA family.</text>
</comment>
<dbReference type="PROSITE" id="PS00648">
    <property type="entry name" value="RIBONUCLEASE_P"/>
    <property type="match status" value="1"/>
</dbReference>
<evidence type="ECO:0000256" key="8">
    <source>
        <dbReference type="NCBIfam" id="TIGR00188"/>
    </source>
</evidence>
<dbReference type="EC" id="3.1.26.5" evidence="7 8"/>
<comment type="function">
    <text evidence="1 7">RNaseP catalyzes the removal of the 5'-leader sequence from pre-tRNA to produce the mature 5'-terminus. It can also cleave other RNA substrates such as 4.5S RNA. The protein component plays an auxiliary but essential role in vivo by binding to the 5'-leader sequence and broadening the substrate specificity of the ribozyme.</text>
</comment>
<keyword evidence="3 7" id="KW-0540">Nuclease</keyword>
<keyword evidence="6 7" id="KW-0694">RNA-binding</keyword>
<dbReference type="AlphaFoldDB" id="A0A1G2G4H7"/>
<dbReference type="NCBIfam" id="TIGR00188">
    <property type="entry name" value="rnpA"/>
    <property type="match status" value="1"/>
</dbReference>
<evidence type="ECO:0000256" key="1">
    <source>
        <dbReference type="ARBA" id="ARBA00002663"/>
    </source>
</evidence>
<dbReference type="GO" id="GO:0004526">
    <property type="term" value="F:ribonuclease P activity"/>
    <property type="evidence" value="ECO:0007669"/>
    <property type="project" value="UniProtKB-UniRule"/>
</dbReference>
<evidence type="ECO:0000256" key="5">
    <source>
        <dbReference type="ARBA" id="ARBA00022801"/>
    </source>
</evidence>
<dbReference type="GO" id="GO:0001682">
    <property type="term" value="P:tRNA 5'-leader removal"/>
    <property type="evidence" value="ECO:0007669"/>
    <property type="project" value="UniProtKB-UniRule"/>
</dbReference>
<dbReference type="InterPro" id="IPR014721">
    <property type="entry name" value="Ribsml_uS5_D2-typ_fold_subgr"/>
</dbReference>
<reference evidence="9 10" key="1">
    <citation type="journal article" date="2016" name="Nat. Commun.">
        <title>Thousands of microbial genomes shed light on interconnected biogeochemical processes in an aquifer system.</title>
        <authorList>
            <person name="Anantharaman K."/>
            <person name="Brown C.T."/>
            <person name="Hug L.A."/>
            <person name="Sharon I."/>
            <person name="Castelle C.J."/>
            <person name="Probst A.J."/>
            <person name="Thomas B.C."/>
            <person name="Singh A."/>
            <person name="Wilkins M.J."/>
            <person name="Karaoz U."/>
            <person name="Brodie E.L."/>
            <person name="Williams K.H."/>
            <person name="Hubbard S.S."/>
            <person name="Banfield J.F."/>
        </authorList>
    </citation>
    <scope>NUCLEOTIDE SEQUENCE [LARGE SCALE GENOMIC DNA]</scope>
</reference>
<dbReference type="EMBL" id="MHNN01000024">
    <property type="protein sequence ID" value="OGZ45097.1"/>
    <property type="molecule type" value="Genomic_DNA"/>
</dbReference>
<dbReference type="STRING" id="1802117.A3J54_04445"/>
<dbReference type="InterPro" id="IPR020539">
    <property type="entry name" value="RNase_P_CS"/>
</dbReference>
<name>A0A1G2G4H7_9BACT</name>
<dbReference type="InterPro" id="IPR000100">
    <property type="entry name" value="RNase_P"/>
</dbReference>
<accession>A0A1G2G4H7</accession>
<dbReference type="Proteomes" id="UP000176576">
    <property type="component" value="Unassembled WGS sequence"/>
</dbReference>
<evidence type="ECO:0000313" key="9">
    <source>
        <dbReference type="EMBL" id="OGZ45097.1"/>
    </source>
</evidence>
<evidence type="ECO:0000256" key="3">
    <source>
        <dbReference type="ARBA" id="ARBA00022722"/>
    </source>
</evidence>
<evidence type="ECO:0000256" key="7">
    <source>
        <dbReference type="HAMAP-Rule" id="MF_00227"/>
    </source>
</evidence>
<evidence type="ECO:0000313" key="10">
    <source>
        <dbReference type="Proteomes" id="UP000176576"/>
    </source>
</evidence>
<organism evidence="9 10">
    <name type="scientific">Candidatus Ryanbacteria bacterium RIFCSPHIGHO2_02_FULL_45_13b</name>
    <dbReference type="NCBI Taxonomy" id="1802117"/>
    <lineage>
        <taxon>Bacteria</taxon>
        <taxon>Candidatus Ryaniibacteriota</taxon>
    </lineage>
</organism>
<comment type="subunit">
    <text evidence="7">Consists of a catalytic RNA component (M1 or rnpB) and a protein subunit.</text>
</comment>
<gene>
    <name evidence="7" type="primary">rnpA</name>
    <name evidence="9" type="ORF">A3J54_04445</name>
</gene>
<dbReference type="HAMAP" id="MF_00227">
    <property type="entry name" value="RNase_P"/>
    <property type="match status" value="1"/>
</dbReference>
<keyword evidence="2 7" id="KW-0819">tRNA processing</keyword>
<dbReference type="PANTHER" id="PTHR33992">
    <property type="entry name" value="RIBONUCLEASE P PROTEIN COMPONENT"/>
    <property type="match status" value="1"/>
</dbReference>
<keyword evidence="5 7" id="KW-0378">Hydrolase</keyword>